<dbReference type="Proteomes" id="UP000050378">
    <property type="component" value="Unassembled WGS sequence"/>
</dbReference>
<sequence>MSVNDIYVITFVGIAATLFIDLYAFLLAKVFKIPSLNFCLVGRWGLGLLAGKFKHLNIATSPVKQFECVFGWCLHYFIGVLFSFLFILLVGIAWLEQPTLIAACIFGLASVSMPFFVMQPALGMGIMATKTANPLQARLKSAVTHLLFGVGIYLSAQFIQFI</sequence>
<protein>
    <recommendedName>
        <fullName evidence="4">DUF2938 domain-containing protein</fullName>
    </recommendedName>
</protein>
<dbReference type="OrthoDB" id="9812539at2"/>
<dbReference type="STRING" id="570156.AOG27_12425"/>
<dbReference type="Pfam" id="PF11158">
    <property type="entry name" value="DUF2938"/>
    <property type="match status" value="1"/>
</dbReference>
<keyword evidence="1" id="KW-0812">Transmembrane</keyword>
<proteinExistence type="predicted"/>
<reference evidence="2 3" key="1">
    <citation type="submission" date="2015-09" db="EMBL/GenBank/DDBJ databases">
        <title>Draft Genome Sequence of Pseudoalteromonas lipolytica UCD-48B.</title>
        <authorList>
            <person name="Krusor M."/>
            <person name="Coil D.A."/>
            <person name="Lang J.M."/>
            <person name="Eisen J.A."/>
            <person name="Alexiev A."/>
        </authorList>
    </citation>
    <scope>NUCLEOTIDE SEQUENCE [LARGE SCALE GENOMIC DNA]</scope>
    <source>
        <strain evidence="2 3">UCD-48B</strain>
    </source>
</reference>
<evidence type="ECO:0000313" key="3">
    <source>
        <dbReference type="Proteomes" id="UP000050378"/>
    </source>
</evidence>
<feature type="transmembrane region" description="Helical" evidence="1">
    <location>
        <begin position="74"/>
        <end position="94"/>
    </location>
</feature>
<evidence type="ECO:0000256" key="1">
    <source>
        <dbReference type="SAM" id="Phobius"/>
    </source>
</evidence>
<feature type="transmembrane region" description="Helical" evidence="1">
    <location>
        <begin position="100"/>
        <end position="118"/>
    </location>
</feature>
<evidence type="ECO:0008006" key="4">
    <source>
        <dbReference type="Google" id="ProtNLM"/>
    </source>
</evidence>
<dbReference type="RefSeq" id="WP_054553345.1">
    <property type="nucleotide sequence ID" value="NZ_LJTC01000008.1"/>
</dbReference>
<keyword evidence="1" id="KW-0472">Membrane</keyword>
<organism evidence="2 3">
    <name type="scientific">Pseudoalteromonas lipolytica</name>
    <dbReference type="NCBI Taxonomy" id="570156"/>
    <lineage>
        <taxon>Bacteria</taxon>
        <taxon>Pseudomonadati</taxon>
        <taxon>Pseudomonadota</taxon>
        <taxon>Gammaproteobacteria</taxon>
        <taxon>Alteromonadales</taxon>
        <taxon>Pseudoalteromonadaceae</taxon>
        <taxon>Pseudoalteromonas</taxon>
    </lineage>
</organism>
<dbReference type="PATRIC" id="fig|570156.3.peg.3581"/>
<dbReference type="EMBL" id="LJTC01000008">
    <property type="protein sequence ID" value="KPM82898.1"/>
    <property type="molecule type" value="Genomic_DNA"/>
</dbReference>
<dbReference type="InterPro" id="IPR021329">
    <property type="entry name" value="DUF2938"/>
</dbReference>
<comment type="caution">
    <text evidence="2">The sequence shown here is derived from an EMBL/GenBank/DDBJ whole genome shotgun (WGS) entry which is preliminary data.</text>
</comment>
<feature type="transmembrane region" description="Helical" evidence="1">
    <location>
        <begin position="139"/>
        <end position="159"/>
    </location>
</feature>
<feature type="transmembrane region" description="Helical" evidence="1">
    <location>
        <begin position="6"/>
        <end position="28"/>
    </location>
</feature>
<name>A0A0P7ECT9_9GAMM</name>
<accession>A0A0P7ECT9</accession>
<keyword evidence="1" id="KW-1133">Transmembrane helix</keyword>
<evidence type="ECO:0000313" key="2">
    <source>
        <dbReference type="EMBL" id="KPM82898.1"/>
    </source>
</evidence>
<dbReference type="AlphaFoldDB" id="A0A0P7ECT9"/>
<gene>
    <name evidence="2" type="ORF">AOG27_12425</name>
</gene>